<evidence type="ECO:0000313" key="2">
    <source>
        <dbReference type="EMBL" id="CQD07450.1"/>
    </source>
</evidence>
<name>A0A0U1D6N0_9MYCO</name>
<evidence type="ECO:0000313" key="3">
    <source>
        <dbReference type="Proteomes" id="UP000199601"/>
    </source>
</evidence>
<gene>
    <name evidence="2" type="ORF">BN000_01489</name>
</gene>
<dbReference type="EMBL" id="CTEC01000001">
    <property type="protein sequence ID" value="CQD07450.1"/>
    <property type="molecule type" value="Genomic_DNA"/>
</dbReference>
<evidence type="ECO:0000256" key="1">
    <source>
        <dbReference type="SAM" id="MobiDB-lite"/>
    </source>
</evidence>
<feature type="region of interest" description="Disordered" evidence="1">
    <location>
        <begin position="1"/>
        <end position="44"/>
    </location>
</feature>
<reference evidence="3" key="1">
    <citation type="submission" date="2015-03" db="EMBL/GenBank/DDBJ databases">
        <authorList>
            <person name="Urmite Genomes"/>
        </authorList>
    </citation>
    <scope>NUCLEOTIDE SEQUENCE [LARGE SCALE GENOMIC DNA]</scope>
    <source>
        <strain evidence="3">CSUR P1344</strain>
    </source>
</reference>
<proteinExistence type="predicted"/>
<sequence>MNFTFQDEGPRAATPGPSKPIHPKEQKGSTIMTHTADTNEREHVTEDRYERFFQAAKVIAEDENIAAAEFPYNGECLLVFVNTIVDEKLMDGLSENDADWVGMLTLLDFCRGAPRMAWRISDLFADEPSMGYELDNDIAVIHALTGVLRTMLWAFVDVDPALGAV</sequence>
<protein>
    <submittedName>
        <fullName evidence="2">Uncharacterized protein</fullName>
    </submittedName>
</protein>
<dbReference type="Proteomes" id="UP000199601">
    <property type="component" value="Unassembled WGS sequence"/>
</dbReference>
<dbReference type="RefSeq" id="WP_090419534.1">
    <property type="nucleotide sequence ID" value="NZ_CTEC01000001.1"/>
</dbReference>
<organism evidence="2 3">
    <name type="scientific">Mycobacterium europaeum</name>
    <dbReference type="NCBI Taxonomy" id="761804"/>
    <lineage>
        <taxon>Bacteria</taxon>
        <taxon>Bacillati</taxon>
        <taxon>Actinomycetota</taxon>
        <taxon>Actinomycetes</taxon>
        <taxon>Mycobacteriales</taxon>
        <taxon>Mycobacteriaceae</taxon>
        <taxon>Mycobacterium</taxon>
        <taxon>Mycobacterium simiae complex</taxon>
    </lineage>
</organism>
<accession>A0A0U1D6N0</accession>
<dbReference type="AlphaFoldDB" id="A0A0U1D6N0"/>
<keyword evidence="3" id="KW-1185">Reference proteome</keyword>